<dbReference type="Proteomes" id="UP000567293">
    <property type="component" value="Unassembled WGS sequence"/>
</dbReference>
<dbReference type="InterPro" id="IPR036770">
    <property type="entry name" value="Ankyrin_rpt-contain_sf"/>
</dbReference>
<keyword evidence="1" id="KW-0677">Repeat</keyword>
<evidence type="ECO:0000256" key="1">
    <source>
        <dbReference type="ARBA" id="ARBA00022737"/>
    </source>
</evidence>
<accession>A0A7V8NVJ5</accession>
<feature type="repeat" description="ANK" evidence="3">
    <location>
        <begin position="299"/>
        <end position="334"/>
    </location>
</feature>
<dbReference type="Gene3D" id="1.25.40.20">
    <property type="entry name" value="Ankyrin repeat-containing domain"/>
    <property type="match status" value="3"/>
</dbReference>
<dbReference type="Pfam" id="PF13857">
    <property type="entry name" value="Ank_5"/>
    <property type="match status" value="1"/>
</dbReference>
<dbReference type="AlphaFoldDB" id="A0A7V8NVJ5"/>
<keyword evidence="2 3" id="KW-0040">ANK repeat</keyword>
<organism evidence="4 5">
    <name type="scientific">Candidatus Acidiferrum panamense</name>
    <dbReference type="NCBI Taxonomy" id="2741543"/>
    <lineage>
        <taxon>Bacteria</taxon>
        <taxon>Pseudomonadati</taxon>
        <taxon>Acidobacteriota</taxon>
        <taxon>Terriglobia</taxon>
        <taxon>Candidatus Acidiferrales</taxon>
        <taxon>Candidatus Acidiferrum</taxon>
    </lineage>
</organism>
<feature type="repeat" description="ANK" evidence="3">
    <location>
        <begin position="336"/>
        <end position="368"/>
    </location>
</feature>
<sequence>MLHQAAGKGALRWMKWLLDRGADVNRNSHNGWTPLDYAATGQGGPWAFDNQKFERVAAFLLEHGAQLSPISAAALGRWDYLEKRSKQDLEAKGVLEAAVLGNHIEVLRRLLDLGLDPDERTQVGHIAEQTWSAGGPLFQTVVQNRIEMARLLLERGADPNAGVWCSGSATYRAYEARNLEMIALLTQHGGWIDPGSAGYARQIEIARKMLAGEIDPHIEPGHTVAEQLLWGGASSLCAEIVRMALEHVDWPPDDPRWFWMLWRPLPGHQDYNAQQQADSCECFKLILARCGPHHRATDHGQTMLHETVSRDHGVGVQLATILLDAGARLDVRDNLLKSTPLGWACRWGRVEMVKLFLARGADPVEAEAEPWATPHAWAEKMHWPEIVELLNATESDPSTAGGGGRR</sequence>
<dbReference type="EMBL" id="JACDQQ010002404">
    <property type="protein sequence ID" value="MBA0088241.1"/>
    <property type="molecule type" value="Genomic_DNA"/>
</dbReference>
<evidence type="ECO:0000256" key="2">
    <source>
        <dbReference type="ARBA" id="ARBA00023043"/>
    </source>
</evidence>
<dbReference type="Pfam" id="PF12796">
    <property type="entry name" value="Ank_2"/>
    <property type="match status" value="1"/>
</dbReference>
<dbReference type="PROSITE" id="PS50088">
    <property type="entry name" value="ANK_REPEAT"/>
    <property type="match status" value="3"/>
</dbReference>
<evidence type="ECO:0000313" key="4">
    <source>
        <dbReference type="EMBL" id="MBA0088241.1"/>
    </source>
</evidence>
<keyword evidence="5" id="KW-1185">Reference proteome</keyword>
<comment type="caution">
    <text evidence="4">The sequence shown here is derived from an EMBL/GenBank/DDBJ whole genome shotgun (WGS) entry which is preliminary data.</text>
</comment>
<dbReference type="InterPro" id="IPR002110">
    <property type="entry name" value="Ankyrin_rpt"/>
</dbReference>
<protein>
    <submittedName>
        <fullName evidence="4">Ankyrin repeat domain-containing protein</fullName>
    </submittedName>
</protein>
<dbReference type="InterPro" id="IPR050745">
    <property type="entry name" value="Multifunctional_regulatory"/>
</dbReference>
<reference evidence="4" key="1">
    <citation type="submission" date="2020-06" db="EMBL/GenBank/DDBJ databases">
        <title>Legume-microbial interactions unlock mineral nutrients during tropical forest succession.</title>
        <authorList>
            <person name="Epihov D.Z."/>
        </authorList>
    </citation>
    <scope>NUCLEOTIDE SEQUENCE [LARGE SCALE GENOMIC DNA]</scope>
    <source>
        <strain evidence="4">Pan2503</strain>
    </source>
</reference>
<dbReference type="SMART" id="SM00248">
    <property type="entry name" value="ANK"/>
    <property type="match status" value="6"/>
</dbReference>
<proteinExistence type="predicted"/>
<dbReference type="PROSITE" id="PS50297">
    <property type="entry name" value="ANK_REP_REGION"/>
    <property type="match status" value="1"/>
</dbReference>
<name>A0A7V8NVJ5_9BACT</name>
<evidence type="ECO:0000313" key="5">
    <source>
        <dbReference type="Proteomes" id="UP000567293"/>
    </source>
</evidence>
<feature type="repeat" description="ANK" evidence="3">
    <location>
        <begin position="1"/>
        <end position="29"/>
    </location>
</feature>
<dbReference type="PANTHER" id="PTHR24189">
    <property type="entry name" value="MYOTROPHIN"/>
    <property type="match status" value="1"/>
</dbReference>
<evidence type="ECO:0000256" key="3">
    <source>
        <dbReference type="PROSITE-ProRule" id="PRU00023"/>
    </source>
</evidence>
<dbReference type="SUPFAM" id="SSF48403">
    <property type="entry name" value="Ankyrin repeat"/>
    <property type="match status" value="1"/>
</dbReference>
<gene>
    <name evidence="4" type="ORF">HRJ53_24920</name>
</gene>